<proteinExistence type="predicted"/>
<name>A0AAW2VZ99_SESRA</name>
<sequence length="119" mass="13249">MTPDSMLHKVLGQKDFPSSGFFVAGLSSMPSFTWRSLLVTWDILVAGLRWKVGDGQDIPIIAHLWLPRPQTFQLVAHPNSLPADTRVADLIAEGKERNYGLITAEFQPLDTECIFGIKL</sequence>
<reference evidence="1" key="2">
    <citation type="journal article" date="2024" name="Plant">
        <title>Genomic evolution and insights into agronomic trait innovations of Sesamum species.</title>
        <authorList>
            <person name="Miao H."/>
            <person name="Wang L."/>
            <person name="Qu L."/>
            <person name="Liu H."/>
            <person name="Sun Y."/>
            <person name="Le M."/>
            <person name="Wang Q."/>
            <person name="Wei S."/>
            <person name="Zheng Y."/>
            <person name="Lin W."/>
            <person name="Duan Y."/>
            <person name="Cao H."/>
            <person name="Xiong S."/>
            <person name="Wang X."/>
            <person name="Wei L."/>
            <person name="Li C."/>
            <person name="Ma Q."/>
            <person name="Ju M."/>
            <person name="Zhao R."/>
            <person name="Li G."/>
            <person name="Mu C."/>
            <person name="Tian Q."/>
            <person name="Mei H."/>
            <person name="Zhang T."/>
            <person name="Gao T."/>
            <person name="Zhang H."/>
        </authorList>
    </citation>
    <scope>NUCLEOTIDE SEQUENCE</scope>
    <source>
        <strain evidence="1">G02</strain>
    </source>
</reference>
<protein>
    <submittedName>
        <fullName evidence="1">Uncharacterized protein</fullName>
    </submittedName>
</protein>
<dbReference type="EMBL" id="JACGWJ010000002">
    <property type="protein sequence ID" value="KAL0434907.1"/>
    <property type="molecule type" value="Genomic_DNA"/>
</dbReference>
<comment type="caution">
    <text evidence="1">The sequence shown here is derived from an EMBL/GenBank/DDBJ whole genome shotgun (WGS) entry which is preliminary data.</text>
</comment>
<dbReference type="AlphaFoldDB" id="A0AAW2VZ99"/>
<gene>
    <name evidence="1" type="ORF">Sradi_0198600</name>
</gene>
<organism evidence="1">
    <name type="scientific">Sesamum radiatum</name>
    <name type="common">Black benniseed</name>
    <dbReference type="NCBI Taxonomy" id="300843"/>
    <lineage>
        <taxon>Eukaryota</taxon>
        <taxon>Viridiplantae</taxon>
        <taxon>Streptophyta</taxon>
        <taxon>Embryophyta</taxon>
        <taxon>Tracheophyta</taxon>
        <taxon>Spermatophyta</taxon>
        <taxon>Magnoliopsida</taxon>
        <taxon>eudicotyledons</taxon>
        <taxon>Gunneridae</taxon>
        <taxon>Pentapetalae</taxon>
        <taxon>asterids</taxon>
        <taxon>lamiids</taxon>
        <taxon>Lamiales</taxon>
        <taxon>Pedaliaceae</taxon>
        <taxon>Sesamum</taxon>
    </lineage>
</organism>
<accession>A0AAW2VZ99</accession>
<evidence type="ECO:0000313" key="1">
    <source>
        <dbReference type="EMBL" id="KAL0434907.1"/>
    </source>
</evidence>
<reference evidence="1" key="1">
    <citation type="submission" date="2020-06" db="EMBL/GenBank/DDBJ databases">
        <authorList>
            <person name="Li T."/>
            <person name="Hu X."/>
            <person name="Zhang T."/>
            <person name="Song X."/>
            <person name="Zhang H."/>
            <person name="Dai N."/>
            <person name="Sheng W."/>
            <person name="Hou X."/>
            <person name="Wei L."/>
        </authorList>
    </citation>
    <scope>NUCLEOTIDE SEQUENCE</scope>
    <source>
        <strain evidence="1">G02</strain>
        <tissue evidence="1">Leaf</tissue>
    </source>
</reference>